<evidence type="ECO:0000256" key="4">
    <source>
        <dbReference type="ARBA" id="ARBA00022540"/>
    </source>
</evidence>
<comment type="caution">
    <text evidence="10">The sequence shown here is derived from an EMBL/GenBank/DDBJ whole genome shotgun (WGS) entry which is preliminary data.</text>
</comment>
<dbReference type="GO" id="GO:1904262">
    <property type="term" value="P:negative regulation of TORC1 signaling"/>
    <property type="evidence" value="ECO:0007669"/>
    <property type="project" value="EnsemblFungi"/>
</dbReference>
<dbReference type="GO" id="GO:0003743">
    <property type="term" value="F:translation initiation factor activity"/>
    <property type="evidence" value="ECO:0007669"/>
    <property type="project" value="UniProtKB-KW"/>
</dbReference>
<dbReference type="GO" id="GO:1903833">
    <property type="term" value="P:positive regulation of cellular response to amino acid starvation"/>
    <property type="evidence" value="ECO:0007669"/>
    <property type="project" value="EnsemblFungi"/>
</dbReference>
<evidence type="ECO:0000256" key="3">
    <source>
        <dbReference type="ARBA" id="ARBA00022490"/>
    </source>
</evidence>
<dbReference type="SUPFAM" id="SSF100950">
    <property type="entry name" value="NagB/RpiA/CoA transferase-like"/>
    <property type="match status" value="1"/>
</dbReference>
<dbReference type="GO" id="GO:1900036">
    <property type="term" value="P:positive regulation of cellular response to heat"/>
    <property type="evidence" value="ECO:0007669"/>
    <property type="project" value="EnsemblFungi"/>
</dbReference>
<proteinExistence type="inferred from homology"/>
<dbReference type="InterPro" id="IPR042529">
    <property type="entry name" value="IF_2B-like_C"/>
</dbReference>
<dbReference type="PANTHER" id="PTHR45860:SF1">
    <property type="entry name" value="TRANSLATION INITIATION FACTOR EIF-2B SUBUNIT ALPHA"/>
    <property type="match status" value="1"/>
</dbReference>
<evidence type="ECO:0000256" key="9">
    <source>
        <dbReference type="RuleBase" id="RU003814"/>
    </source>
</evidence>
<dbReference type="InterPro" id="IPR037171">
    <property type="entry name" value="NagB/RpiA_transferase-like"/>
</dbReference>
<dbReference type="InterPro" id="IPR042528">
    <property type="entry name" value="elF-2B_alpha_N"/>
</dbReference>
<dbReference type="AlphaFoldDB" id="A0A0W4ZR64"/>
<dbReference type="GeneID" id="28935394"/>
<name>A0A0W4ZR64_PNEC8</name>
<keyword evidence="5" id="KW-0648">Protein biosynthesis</keyword>
<dbReference type="OrthoDB" id="10249309at2759"/>
<dbReference type="Proteomes" id="UP000054454">
    <property type="component" value="Unassembled WGS sequence"/>
</dbReference>
<dbReference type="GO" id="GO:0005829">
    <property type="term" value="C:cytosol"/>
    <property type="evidence" value="ECO:0007669"/>
    <property type="project" value="UniProtKB-SubCell"/>
</dbReference>
<keyword evidence="4" id="KW-0396">Initiation factor</keyword>
<comment type="similarity">
    <text evidence="2 9">Belongs to the eIF-2B alpha/beta/delta subunits family.</text>
</comment>
<evidence type="ECO:0000256" key="2">
    <source>
        <dbReference type="ARBA" id="ARBA00007251"/>
    </source>
</evidence>
<dbReference type="Pfam" id="PF01008">
    <property type="entry name" value="IF-2B"/>
    <property type="match status" value="1"/>
</dbReference>
<comment type="subcellular location">
    <subcellularLocation>
        <location evidence="1">Cytoplasm</location>
        <location evidence="1">Cytosol</location>
    </subcellularLocation>
</comment>
<protein>
    <recommendedName>
        <fullName evidence="6">Translation initiation factor eIF2B subunit alpha</fullName>
    </recommendedName>
    <alternativeName>
        <fullName evidence="7">eIF2B GDP-GTP exchange factor subunit alpha</fullName>
    </alternativeName>
</protein>
<dbReference type="InterPro" id="IPR051501">
    <property type="entry name" value="eIF2B_alpha/beta/delta"/>
</dbReference>
<comment type="subunit">
    <text evidence="8">Component of the translation initiation factor 2B (eIF2B) complex which is a heterodecamer of two sets of five different subunits: alpha, beta, gamma, delta and epsilon. Subunits alpha, beta and delta comprise a regulatory subcomplex and subunits epsilon and gamma comprise a catalytic subcomplex. Within the complex, the hexameric regulatory complex resides at the center, with the two heterodimeric catalytic subcomplexes bound on opposite sides.</text>
</comment>
<evidence type="ECO:0000313" key="11">
    <source>
        <dbReference type="Proteomes" id="UP000054454"/>
    </source>
</evidence>
<dbReference type="GO" id="GO:0045948">
    <property type="term" value="P:positive regulation of translational initiation"/>
    <property type="evidence" value="ECO:0007669"/>
    <property type="project" value="EnsemblFungi"/>
</dbReference>
<dbReference type="InterPro" id="IPR000649">
    <property type="entry name" value="IF-2B-related"/>
</dbReference>
<evidence type="ECO:0000256" key="1">
    <source>
        <dbReference type="ARBA" id="ARBA00004514"/>
    </source>
</evidence>
<keyword evidence="3" id="KW-0963">Cytoplasm</keyword>
<accession>A0A0W4ZR64</accession>
<dbReference type="EMBL" id="LFVZ01000002">
    <property type="protein sequence ID" value="KTW30869.1"/>
    <property type="molecule type" value="Genomic_DNA"/>
</dbReference>
<dbReference type="GO" id="GO:0002183">
    <property type="term" value="P:cytoplasmic translational initiation"/>
    <property type="evidence" value="ECO:0007669"/>
    <property type="project" value="EnsemblFungi"/>
</dbReference>
<evidence type="ECO:0000256" key="7">
    <source>
        <dbReference type="ARBA" id="ARBA00044236"/>
    </source>
</evidence>
<evidence type="ECO:0000256" key="6">
    <source>
        <dbReference type="ARBA" id="ARBA00044208"/>
    </source>
</evidence>
<dbReference type="PANTHER" id="PTHR45860">
    <property type="entry name" value="TRANSLATION INITIATION FACTOR EIF-2B SUBUNIT ALPHA"/>
    <property type="match status" value="1"/>
</dbReference>
<keyword evidence="11" id="KW-1185">Reference proteome</keyword>
<dbReference type="Gene3D" id="3.40.50.10470">
    <property type="entry name" value="Translation initiation factor eif-2b, domain 2"/>
    <property type="match status" value="1"/>
</dbReference>
<evidence type="ECO:0000256" key="5">
    <source>
        <dbReference type="ARBA" id="ARBA00022917"/>
    </source>
</evidence>
<dbReference type="RefSeq" id="XP_018227465.1">
    <property type="nucleotide sequence ID" value="XM_018369192.1"/>
</dbReference>
<dbReference type="GO" id="GO:0005851">
    <property type="term" value="C:eukaryotic translation initiation factor 2B complex"/>
    <property type="evidence" value="ECO:0007669"/>
    <property type="project" value="EnsemblFungi"/>
</dbReference>
<dbReference type="VEuPathDB" id="FungiDB:T552_00579"/>
<sequence>MLILKRNFMNHTEPDIFENYSNDTKETLKELSEDKFNIVKRYEAILEEDPNITMPIAAIEALVDLVRHTKANTLSEFTKIIQEGSLILKSSVVNYISVCAGCDLFLRFVTRSLNDADVESCKHHLVSNGKLFVERARKCRDKIASIGAKFIRDGVVILVHSYSRNVNALLLKAASKNIRFSVYITESRPTGSGIITSRILSEAGIPTAIVLDSAVGFLIQKIDLVLVGAEGIVENGGLINHIGTSQIATLAKAAHKPFYAVAESHKFVRMFIISQFDLPTSGPILQFLDQKYPSVPKLNSRQSSLNIHRINELKMTEEEISNNPILDFTAPEYIDALITDLGILDPNRVSEELIKLYH</sequence>
<gene>
    <name evidence="10" type="ORF">T552_00579</name>
</gene>
<dbReference type="Gene3D" id="1.20.120.1070">
    <property type="entry name" value="Translation initiation factor eIF-2B, N-terminal domain"/>
    <property type="match status" value="1"/>
</dbReference>
<reference evidence="11" key="1">
    <citation type="journal article" date="2016" name="Nat. Commun.">
        <title>Genome analysis of three Pneumocystis species reveals adaptation mechanisms to life exclusively in mammalian hosts.</title>
        <authorList>
            <person name="Ma L."/>
            <person name="Chen Z."/>
            <person name="Huang D.W."/>
            <person name="Kutty G."/>
            <person name="Ishihara M."/>
            <person name="Wang H."/>
            <person name="Abouelleil A."/>
            <person name="Bishop L."/>
            <person name="Davey E."/>
            <person name="Deng R."/>
            <person name="Deng X."/>
            <person name="Fan L."/>
            <person name="Fantoni G."/>
            <person name="Fitzgerald M."/>
            <person name="Gogineni E."/>
            <person name="Goldberg J.M."/>
            <person name="Handley G."/>
            <person name="Hu X."/>
            <person name="Huber C."/>
            <person name="Jiao X."/>
            <person name="Jones K."/>
            <person name="Levin J.Z."/>
            <person name="Liu Y."/>
            <person name="Macdonald P."/>
            <person name="Melnikov A."/>
            <person name="Raley C."/>
            <person name="Sassi M."/>
            <person name="Sherman B.T."/>
            <person name="Song X."/>
            <person name="Sykes S."/>
            <person name="Tran B."/>
            <person name="Walsh L."/>
            <person name="Xia Y."/>
            <person name="Yang J."/>
            <person name="Young S."/>
            <person name="Zeng Q."/>
            <person name="Zheng X."/>
            <person name="Stephens R."/>
            <person name="Nusbaum C."/>
            <person name="Birren B.W."/>
            <person name="Azadi P."/>
            <person name="Lempicki R.A."/>
            <person name="Cuomo C.A."/>
            <person name="Kovacs J.A."/>
        </authorList>
    </citation>
    <scope>NUCLEOTIDE SEQUENCE [LARGE SCALE GENOMIC DNA]</scope>
    <source>
        <strain evidence="11">B80</strain>
    </source>
</reference>
<evidence type="ECO:0000313" key="10">
    <source>
        <dbReference type="EMBL" id="KTW30869.1"/>
    </source>
</evidence>
<evidence type="ECO:0000256" key="8">
    <source>
        <dbReference type="ARBA" id="ARBA00046432"/>
    </source>
</evidence>
<organism evidence="10 11">
    <name type="scientific">Pneumocystis carinii (strain B80)</name>
    <name type="common">Rat pneumocystis pneumonia agent</name>
    <name type="synonym">Pneumocystis carinii f. sp. carinii</name>
    <dbReference type="NCBI Taxonomy" id="1408658"/>
    <lineage>
        <taxon>Eukaryota</taxon>
        <taxon>Fungi</taxon>
        <taxon>Dikarya</taxon>
        <taxon>Ascomycota</taxon>
        <taxon>Taphrinomycotina</taxon>
        <taxon>Pneumocystomycetes</taxon>
        <taxon>Pneumocystaceae</taxon>
        <taxon>Pneumocystis</taxon>
    </lineage>
</organism>
<dbReference type="GO" id="GO:0005085">
    <property type="term" value="F:guanyl-nucleotide exchange factor activity"/>
    <property type="evidence" value="ECO:0007669"/>
    <property type="project" value="EnsemblFungi"/>
</dbReference>